<dbReference type="RefSeq" id="WP_163967465.1">
    <property type="nucleotide sequence ID" value="NZ_JAAGNX010000050.1"/>
</dbReference>
<dbReference type="Gene3D" id="3.10.180.10">
    <property type="entry name" value="2,3-Dihydroxybiphenyl 1,2-Dioxygenase, domain 1"/>
    <property type="match status" value="1"/>
</dbReference>
<feature type="non-terminal residue" evidence="2">
    <location>
        <position position="68"/>
    </location>
</feature>
<evidence type="ECO:0000313" key="2">
    <source>
        <dbReference type="EMBL" id="NDV63644.1"/>
    </source>
</evidence>
<dbReference type="InterPro" id="IPR025870">
    <property type="entry name" value="Glyoxalase-like_dom"/>
</dbReference>
<evidence type="ECO:0000313" key="3">
    <source>
        <dbReference type="Proteomes" id="UP000478417"/>
    </source>
</evidence>
<dbReference type="Pfam" id="PF13468">
    <property type="entry name" value="Glyoxalase_3"/>
    <property type="match status" value="1"/>
</dbReference>
<gene>
    <name evidence="2" type="ORF">G0Q06_14385</name>
</gene>
<keyword evidence="3" id="KW-1185">Reference proteome</keyword>
<sequence>AIAGETLAEAQKHVEQNLGVALQPGGTHDVFATHNALLGLEDGLYLEAIATNPDAAQPQRPRWFDLDR</sequence>
<reference evidence="2 3" key="1">
    <citation type="submission" date="2020-02" db="EMBL/GenBank/DDBJ databases">
        <title>Albibacoteraceae fam. nov., the first described family within the subdivision 4 Verrucomicrobia.</title>
        <authorList>
            <person name="Xi F."/>
        </authorList>
    </citation>
    <scope>NUCLEOTIDE SEQUENCE [LARGE SCALE GENOMIC DNA]</scope>
    <source>
        <strain evidence="2 3">CK1056</strain>
    </source>
</reference>
<dbReference type="EMBL" id="JAAGNX010000050">
    <property type="protein sequence ID" value="NDV63644.1"/>
    <property type="molecule type" value="Genomic_DNA"/>
</dbReference>
<proteinExistence type="predicted"/>
<accession>A0A6B2M6A5</accession>
<feature type="non-terminal residue" evidence="2">
    <location>
        <position position="1"/>
    </location>
</feature>
<organism evidence="2 3">
    <name type="scientific">Oceanipulchritudo coccoides</name>
    <dbReference type="NCBI Taxonomy" id="2706888"/>
    <lineage>
        <taxon>Bacteria</taxon>
        <taxon>Pseudomonadati</taxon>
        <taxon>Verrucomicrobiota</taxon>
        <taxon>Opitutia</taxon>
        <taxon>Puniceicoccales</taxon>
        <taxon>Oceanipulchritudinaceae</taxon>
        <taxon>Oceanipulchritudo</taxon>
    </lineage>
</organism>
<protein>
    <submittedName>
        <fullName evidence="2">VOC family protein</fullName>
    </submittedName>
</protein>
<dbReference type="InterPro" id="IPR029068">
    <property type="entry name" value="Glyas_Bleomycin-R_OHBP_Dase"/>
</dbReference>
<name>A0A6B2M6A5_9BACT</name>
<dbReference type="AlphaFoldDB" id="A0A6B2M6A5"/>
<evidence type="ECO:0000259" key="1">
    <source>
        <dbReference type="Pfam" id="PF13468"/>
    </source>
</evidence>
<dbReference type="Proteomes" id="UP000478417">
    <property type="component" value="Unassembled WGS sequence"/>
</dbReference>
<feature type="domain" description="Glyoxalase-like" evidence="1">
    <location>
        <begin position="2"/>
        <end position="68"/>
    </location>
</feature>
<comment type="caution">
    <text evidence="2">The sequence shown here is derived from an EMBL/GenBank/DDBJ whole genome shotgun (WGS) entry which is preliminary data.</text>
</comment>